<evidence type="ECO:0000259" key="12">
    <source>
        <dbReference type="PROSITE" id="PS50850"/>
    </source>
</evidence>
<dbReference type="CDD" id="cd17359">
    <property type="entry name" value="MFS_XylE_like"/>
    <property type="match status" value="1"/>
</dbReference>
<reference evidence="13" key="2">
    <citation type="submission" date="2023-07" db="EMBL/GenBank/DDBJ databases">
        <title>Complete genome sequence of Ligilactobacillus salivarius SRCM217594 isolated from Gallus gallus domesticus feces.</title>
        <authorList>
            <person name="Yang H.-G."/>
            <person name="Ryu M.-S."/>
            <person name="Ha G.-S."/>
            <person name="Yang H.-J."/>
            <person name="Jeong D.-Y."/>
        </authorList>
    </citation>
    <scope>NUCLEOTIDE SEQUENCE</scope>
    <source>
        <strain evidence="13">SRCM217594</strain>
    </source>
</reference>
<evidence type="ECO:0000256" key="1">
    <source>
        <dbReference type="ARBA" id="ARBA00004651"/>
    </source>
</evidence>
<evidence type="ECO:0000313" key="14">
    <source>
        <dbReference type="EMBL" id="MYY64970.1"/>
    </source>
</evidence>
<dbReference type="PRINTS" id="PR00171">
    <property type="entry name" value="SUGRTRNSPORT"/>
</dbReference>
<proteinExistence type="inferred from homology"/>
<comment type="similarity">
    <text evidence="2 9">Belongs to the major facilitator superfamily. Sugar transporter (TC 2.A.1.1) family.</text>
</comment>
<evidence type="ECO:0000256" key="7">
    <source>
        <dbReference type="ARBA" id="ARBA00022989"/>
    </source>
</evidence>
<evidence type="ECO:0000313" key="13">
    <source>
        <dbReference type="EMBL" id="MDN4834322.1"/>
    </source>
</evidence>
<dbReference type="InterPro" id="IPR020846">
    <property type="entry name" value="MFS_dom"/>
</dbReference>
<sequence length="473" mass="51194">MKNKDNSHRRYLTLVSWITGMGSLLFGYNTAVVNGALGFMAKPSQLNLSPFAQGVVSSGLTLGAAFGAVFGSPLSDKIGRKKLLIWLGTLFTVFALGCGFAPNTGFLIACRFILGLAVGAASAVVPVYLAEIAPASERGKMVSMNQFLIVFGQFLVFVVNAILGSLFGSNAGIWRVMVSLATIPGIVLWFGMYAMPESPRWYATKGKFGEVLQVLQKIRTKAQAEAEAKEIEKKAKIDLAAAEEQASFKDFKKDWIIQIVITGGMLGIIQQFAGINSIMYYGTQVLQSSGFGANAALIANVANGIFSCLGAIIGMYTVDKLGRKPLELLGLIFCGISLIAVGLIKTFAANASWTPVTIMILILIYIVIDQGTIGPVTWLINSEIFPSRYRGLGTGITIFTLWFANFIVGLLFPVLLASIGLANVFYLFAAFCLFGAWFVSVRVPETKGVELEEIETYFRAKYDHSFKGESKIK</sequence>
<dbReference type="InterPro" id="IPR047984">
    <property type="entry name" value="XylE-like"/>
</dbReference>
<dbReference type="SUPFAM" id="SSF103473">
    <property type="entry name" value="MFS general substrate transporter"/>
    <property type="match status" value="1"/>
</dbReference>
<comment type="caution">
    <text evidence="14">The sequence shown here is derived from an EMBL/GenBank/DDBJ whole genome shotgun (WGS) entry which is preliminary data.</text>
</comment>
<dbReference type="InterPro" id="IPR005829">
    <property type="entry name" value="Sugar_transporter_CS"/>
</dbReference>
<feature type="transmembrane region" description="Helical" evidence="11">
    <location>
        <begin position="356"/>
        <end position="380"/>
    </location>
</feature>
<dbReference type="AlphaFoldDB" id="A0A6N9IRH9"/>
<name>A0A6N9IRH9_9LACO</name>
<dbReference type="EMBL" id="VSUB01000006">
    <property type="protein sequence ID" value="MYY64970.1"/>
    <property type="molecule type" value="Genomic_DNA"/>
</dbReference>
<protein>
    <submittedName>
        <fullName evidence="14">Sugar porter family MFS transporter</fullName>
    </submittedName>
</protein>
<feature type="transmembrane region" description="Helical" evidence="11">
    <location>
        <begin position="12"/>
        <end position="31"/>
    </location>
</feature>
<dbReference type="Gene3D" id="1.20.1250.20">
    <property type="entry name" value="MFS general substrate transporter like domains"/>
    <property type="match status" value="1"/>
</dbReference>
<accession>A0A6N9IRH9</accession>
<evidence type="ECO:0000256" key="11">
    <source>
        <dbReference type="SAM" id="Phobius"/>
    </source>
</evidence>
<dbReference type="InterPro" id="IPR003663">
    <property type="entry name" value="Sugar/inositol_transpt"/>
</dbReference>
<keyword evidence="3 9" id="KW-0813">Transport</keyword>
<feature type="transmembrane region" description="Helical" evidence="11">
    <location>
        <begin position="173"/>
        <end position="195"/>
    </location>
</feature>
<feature type="coiled-coil region" evidence="10">
    <location>
        <begin position="212"/>
        <end position="245"/>
    </location>
</feature>
<dbReference type="GO" id="GO:0022857">
    <property type="term" value="F:transmembrane transporter activity"/>
    <property type="evidence" value="ECO:0007669"/>
    <property type="project" value="InterPro"/>
</dbReference>
<keyword evidence="6 11" id="KW-0812">Transmembrane</keyword>
<keyword evidence="7 11" id="KW-1133">Transmembrane helix</keyword>
<evidence type="ECO:0000256" key="8">
    <source>
        <dbReference type="ARBA" id="ARBA00023136"/>
    </source>
</evidence>
<feature type="transmembrane region" description="Helical" evidence="11">
    <location>
        <begin position="392"/>
        <end position="412"/>
    </location>
</feature>
<dbReference type="FunFam" id="1.20.1250.20:FF:000218">
    <property type="entry name" value="facilitated trehalose transporter Tret1"/>
    <property type="match status" value="1"/>
</dbReference>
<gene>
    <name evidence="14" type="ORF">FYL25_05930</name>
    <name evidence="13" type="ORF">QYC35_09020</name>
</gene>
<dbReference type="GO" id="GO:0005886">
    <property type="term" value="C:plasma membrane"/>
    <property type="evidence" value="ECO:0007669"/>
    <property type="project" value="UniProtKB-SubCell"/>
</dbReference>
<dbReference type="PROSITE" id="PS00217">
    <property type="entry name" value="SUGAR_TRANSPORT_2"/>
    <property type="match status" value="1"/>
</dbReference>
<dbReference type="PANTHER" id="PTHR48020">
    <property type="entry name" value="PROTON MYO-INOSITOL COTRANSPORTER"/>
    <property type="match status" value="1"/>
</dbReference>
<dbReference type="PANTHER" id="PTHR48020:SF12">
    <property type="entry name" value="PROTON MYO-INOSITOL COTRANSPORTER"/>
    <property type="match status" value="1"/>
</dbReference>
<dbReference type="InterPro" id="IPR036259">
    <property type="entry name" value="MFS_trans_sf"/>
</dbReference>
<evidence type="ECO:0000256" key="10">
    <source>
        <dbReference type="SAM" id="Coils"/>
    </source>
</evidence>
<dbReference type="Proteomes" id="UP000471678">
    <property type="component" value="Unassembled WGS sequence"/>
</dbReference>
<feature type="transmembrane region" description="Helical" evidence="11">
    <location>
        <begin position="83"/>
        <end position="102"/>
    </location>
</feature>
<feature type="transmembrane region" description="Helical" evidence="11">
    <location>
        <begin position="142"/>
        <end position="167"/>
    </location>
</feature>
<keyword evidence="4" id="KW-1003">Cell membrane</keyword>
<feature type="transmembrane region" description="Helical" evidence="11">
    <location>
        <begin position="328"/>
        <end position="350"/>
    </location>
</feature>
<evidence type="ECO:0000256" key="9">
    <source>
        <dbReference type="RuleBase" id="RU003346"/>
    </source>
</evidence>
<dbReference type="PROSITE" id="PS00216">
    <property type="entry name" value="SUGAR_TRANSPORT_1"/>
    <property type="match status" value="2"/>
</dbReference>
<keyword evidence="5" id="KW-0762">Sugar transport</keyword>
<evidence type="ECO:0000256" key="3">
    <source>
        <dbReference type="ARBA" id="ARBA00022448"/>
    </source>
</evidence>
<dbReference type="InterPro" id="IPR050814">
    <property type="entry name" value="Myo-inositol_Transporter"/>
</dbReference>
<feature type="transmembrane region" description="Helical" evidence="11">
    <location>
        <begin position="108"/>
        <end position="130"/>
    </location>
</feature>
<dbReference type="InterPro" id="IPR005828">
    <property type="entry name" value="MFS_sugar_transport-like"/>
</dbReference>
<feature type="transmembrane region" description="Helical" evidence="11">
    <location>
        <begin position="295"/>
        <end position="316"/>
    </location>
</feature>
<evidence type="ECO:0000256" key="6">
    <source>
        <dbReference type="ARBA" id="ARBA00022692"/>
    </source>
</evidence>
<dbReference type="NCBIfam" id="TIGR00879">
    <property type="entry name" value="SP"/>
    <property type="match status" value="1"/>
</dbReference>
<keyword evidence="8 11" id="KW-0472">Membrane</keyword>
<comment type="subcellular location">
    <subcellularLocation>
        <location evidence="1">Cell membrane</location>
        <topology evidence="1">Multi-pass membrane protein</topology>
    </subcellularLocation>
</comment>
<organism evidence="14 15">
    <name type="scientific">Ligilactobacillus salivarius</name>
    <dbReference type="NCBI Taxonomy" id="1624"/>
    <lineage>
        <taxon>Bacteria</taxon>
        <taxon>Bacillati</taxon>
        <taxon>Bacillota</taxon>
        <taxon>Bacilli</taxon>
        <taxon>Lactobacillales</taxon>
        <taxon>Lactobacillaceae</taxon>
        <taxon>Ligilactobacillus</taxon>
    </lineage>
</organism>
<dbReference type="Proteomes" id="UP001174888">
    <property type="component" value="Unassembled WGS sequence"/>
</dbReference>
<dbReference type="EMBL" id="JAUIQT010000002">
    <property type="protein sequence ID" value="MDN4834322.1"/>
    <property type="molecule type" value="Genomic_DNA"/>
</dbReference>
<evidence type="ECO:0000256" key="5">
    <source>
        <dbReference type="ARBA" id="ARBA00022597"/>
    </source>
</evidence>
<reference evidence="14 15" key="1">
    <citation type="journal article" date="2020" name="Food Funct.">
        <title>Screening of Lactobacillus salivarius strains from the feces of Chinese populations and the evaluation of their effects against intestinal inflammation in mice.</title>
        <authorList>
            <person name="Zhai Q."/>
            <person name="Shen X."/>
            <person name="Cen S."/>
            <person name="Zhang C."/>
            <person name="Tian F."/>
            <person name="Zhao J."/>
            <person name="Zhang H."/>
            <person name="Xue Y."/>
            <person name="Chen W."/>
        </authorList>
    </citation>
    <scope>NUCLEOTIDE SEQUENCE [LARGE SCALE GENOMIC DNA]</scope>
    <source>
        <strain evidence="14 15">FYNDL5_1.scaf</strain>
    </source>
</reference>
<dbReference type="PROSITE" id="PS50850">
    <property type="entry name" value="MFS"/>
    <property type="match status" value="1"/>
</dbReference>
<feature type="transmembrane region" description="Helical" evidence="11">
    <location>
        <begin position="418"/>
        <end position="439"/>
    </location>
</feature>
<evidence type="ECO:0000256" key="2">
    <source>
        <dbReference type="ARBA" id="ARBA00010992"/>
    </source>
</evidence>
<feature type="transmembrane region" description="Helical" evidence="11">
    <location>
        <begin position="51"/>
        <end position="71"/>
    </location>
</feature>
<feature type="domain" description="Major facilitator superfamily (MFS) profile" evidence="12">
    <location>
        <begin position="15"/>
        <end position="447"/>
    </location>
</feature>
<feature type="transmembrane region" description="Helical" evidence="11">
    <location>
        <begin position="255"/>
        <end position="275"/>
    </location>
</feature>
<keyword evidence="10" id="KW-0175">Coiled coil</keyword>
<evidence type="ECO:0000256" key="4">
    <source>
        <dbReference type="ARBA" id="ARBA00022475"/>
    </source>
</evidence>
<dbReference type="RefSeq" id="WP_161022652.1">
    <property type="nucleotide sequence ID" value="NZ_JAUIQT010000002.1"/>
</dbReference>
<dbReference type="Pfam" id="PF00083">
    <property type="entry name" value="Sugar_tr"/>
    <property type="match status" value="1"/>
</dbReference>
<evidence type="ECO:0000313" key="15">
    <source>
        <dbReference type="Proteomes" id="UP000471678"/>
    </source>
</evidence>